<dbReference type="GO" id="GO:0005886">
    <property type="term" value="C:plasma membrane"/>
    <property type="evidence" value="ECO:0007669"/>
    <property type="project" value="UniProtKB-SubCell"/>
</dbReference>
<feature type="transmembrane region" description="Helical" evidence="7">
    <location>
        <begin position="35"/>
        <end position="60"/>
    </location>
</feature>
<feature type="domain" description="Major facilitator superfamily (MFS) profile" evidence="8">
    <location>
        <begin position="242"/>
        <end position="447"/>
    </location>
</feature>
<dbReference type="SUPFAM" id="SSF103473">
    <property type="entry name" value="MFS general substrate transporter"/>
    <property type="match status" value="1"/>
</dbReference>
<keyword evidence="5 7" id="KW-0472">Membrane</keyword>
<evidence type="ECO:0000259" key="8">
    <source>
        <dbReference type="PROSITE" id="PS50850"/>
    </source>
</evidence>
<feature type="transmembrane region" description="Helical" evidence="7">
    <location>
        <begin position="277"/>
        <end position="297"/>
    </location>
</feature>
<evidence type="ECO:0000256" key="6">
    <source>
        <dbReference type="SAM" id="MobiDB-lite"/>
    </source>
</evidence>
<dbReference type="InterPro" id="IPR036259">
    <property type="entry name" value="MFS_trans_sf"/>
</dbReference>
<feature type="transmembrane region" description="Helical" evidence="7">
    <location>
        <begin position="331"/>
        <end position="351"/>
    </location>
</feature>
<keyword evidence="2" id="KW-1003">Cell membrane</keyword>
<dbReference type="CDD" id="cd06173">
    <property type="entry name" value="MFS_MefA_like"/>
    <property type="match status" value="1"/>
</dbReference>
<evidence type="ECO:0000256" key="1">
    <source>
        <dbReference type="ARBA" id="ARBA00004651"/>
    </source>
</evidence>
<dbReference type="PANTHER" id="PTHR23513:SF6">
    <property type="entry name" value="MAJOR FACILITATOR SUPERFAMILY ASSOCIATED DOMAIN-CONTAINING PROTEIN"/>
    <property type="match status" value="1"/>
</dbReference>
<dbReference type="EMBL" id="CP006259">
    <property type="protein sequence ID" value="AGS73696.1"/>
    <property type="molecule type" value="Genomic_DNA"/>
</dbReference>
<name>S5V7Y7_STRC3</name>
<dbReference type="Pfam" id="PF07690">
    <property type="entry name" value="MFS_1"/>
    <property type="match status" value="1"/>
</dbReference>
<feature type="transmembrane region" description="Helical" evidence="7">
    <location>
        <begin position="401"/>
        <end position="419"/>
    </location>
</feature>
<evidence type="ECO:0000256" key="7">
    <source>
        <dbReference type="SAM" id="Phobius"/>
    </source>
</evidence>
<dbReference type="PANTHER" id="PTHR23513">
    <property type="entry name" value="INTEGRAL MEMBRANE EFFLUX PROTEIN-RELATED"/>
    <property type="match status" value="1"/>
</dbReference>
<reference evidence="10" key="3">
    <citation type="submission" date="2015-08" db="EMBL/GenBank/DDBJ databases">
        <authorList>
            <person name="Weber T."/>
            <person name="Iftime D."/>
        </authorList>
    </citation>
    <scope>NUCLEOTIDE SEQUENCE</scope>
    <source>
        <strain evidence="10">Tu 365</strain>
    </source>
</reference>
<dbReference type="KEGG" id="sci:B446_00800"/>
<evidence type="ECO:0000256" key="2">
    <source>
        <dbReference type="ARBA" id="ARBA00022475"/>
    </source>
</evidence>
<dbReference type="EMBL" id="CP006259">
    <property type="protein sequence ID" value="AGS66998.1"/>
    <property type="molecule type" value="Genomic_DNA"/>
</dbReference>
<reference evidence="11" key="1">
    <citation type="submission" date="2012-10" db="EMBL/GenBank/DDBJ databases">
        <title>The complete genome sequence of Streptomyces collinus Tu 365.</title>
        <authorList>
            <person name="Ruckert C."/>
            <person name="Szczepanowski R."/>
            <person name="Goesmann A."/>
            <person name="Pross E.K."/>
            <person name="Musiol E.M."/>
            <person name="Blin K."/>
            <person name="Wohlleben W."/>
            <person name="Puhler A."/>
            <person name="Weber T."/>
            <person name="Kalinowski J."/>
        </authorList>
    </citation>
    <scope>NUCLEOTIDE SEQUENCE [LARGE SCALE GENOMIC DNA]</scope>
    <source>
        <strain evidence="11">DSM 40733 / Tue 365</strain>
    </source>
</reference>
<evidence type="ECO:0000256" key="4">
    <source>
        <dbReference type="ARBA" id="ARBA00022989"/>
    </source>
</evidence>
<reference evidence="10 11" key="2">
    <citation type="journal article" date="2013" name="J. Biotechnol.">
        <title>Complete genome sequence of the kirromycin producer Streptomyces collinus Tu 365 consisting of a linear chromosome and two linear plasmids.</title>
        <authorList>
            <person name="Ruckert C."/>
            <person name="Szczepanowski R."/>
            <person name="Albersmeier A."/>
            <person name="Goesmann A."/>
            <person name="Iftime D."/>
            <person name="Musiol E.M."/>
            <person name="Blin K."/>
            <person name="Wohlleben W."/>
            <person name="Puhler A."/>
            <person name="Kalinowski J."/>
            <person name="Weber T."/>
        </authorList>
    </citation>
    <scope>NUCLEOTIDE SEQUENCE [LARGE SCALE GENOMIC DNA]</scope>
    <source>
        <strain evidence="11">DSM 40733 / Tue 365</strain>
        <strain evidence="10">Tu 365</strain>
    </source>
</reference>
<evidence type="ECO:0000256" key="5">
    <source>
        <dbReference type="ARBA" id="ARBA00023136"/>
    </source>
</evidence>
<comment type="subcellular location">
    <subcellularLocation>
        <location evidence="1">Cell membrane</location>
        <topology evidence="1">Multi-pass membrane protein</topology>
    </subcellularLocation>
</comment>
<evidence type="ECO:0000313" key="10">
    <source>
        <dbReference type="EMBL" id="AGS73696.1"/>
    </source>
</evidence>
<feature type="region of interest" description="Disordered" evidence="6">
    <location>
        <begin position="426"/>
        <end position="447"/>
    </location>
</feature>
<accession>S5V7Y7</accession>
<proteinExistence type="predicted"/>
<keyword evidence="3 7" id="KW-0812">Transmembrane</keyword>
<dbReference type="Gene3D" id="1.20.1250.20">
    <property type="entry name" value="MFS general substrate transporter like domains"/>
    <property type="match status" value="1"/>
</dbReference>
<dbReference type="HOGENOM" id="CLU_034180_13_2_11"/>
<evidence type="ECO:0000256" key="3">
    <source>
        <dbReference type="ARBA" id="ARBA00022692"/>
    </source>
</evidence>
<dbReference type="eggNOG" id="COG2814">
    <property type="taxonomic scope" value="Bacteria"/>
</dbReference>
<organism evidence="10 11">
    <name type="scientific">Streptomyces collinus (strain DSM 40733 / Tue 365)</name>
    <dbReference type="NCBI Taxonomy" id="1214242"/>
    <lineage>
        <taxon>Bacteria</taxon>
        <taxon>Bacillati</taxon>
        <taxon>Actinomycetota</taxon>
        <taxon>Actinomycetes</taxon>
        <taxon>Kitasatosporales</taxon>
        <taxon>Streptomycetaceae</taxon>
        <taxon>Streptomyces</taxon>
    </lineage>
</organism>
<evidence type="ECO:0000313" key="11">
    <source>
        <dbReference type="Proteomes" id="UP000015423"/>
    </source>
</evidence>
<dbReference type="InterPro" id="IPR020846">
    <property type="entry name" value="MFS_dom"/>
</dbReference>
<feature type="compositionally biased region" description="Low complexity" evidence="6">
    <location>
        <begin position="430"/>
        <end position="447"/>
    </location>
</feature>
<dbReference type="PATRIC" id="fig|1214242.5.peg.163"/>
<sequence length="447" mass="46997">MFTRWWVRVTTLSVFTPREVRLVRRSTLGRDFRQLWGAYAVSAAGSAVGMGALPLVALLVLDSSAFQVSLLAALSAVASAVIALPLGVAIEHRYKRPVMVTADLARCVLLASVPVALAFGVLTYAQLCVVGVLQTAASVAFEAASGAHLKTLVLPEHRLRANSLFETTNWISVSAGPPVGGLLIGAWGTAATMVVDALSFLGSALGIRRIRQPEPEPLAHAAICHLGRDIAAGWQYLLRHPGLRPLFFNALLFGGSIMMTSPLMAVLMLNDLGLAPWQYGLVLGLPCLGGVLGSRLAPLLTQRVGRRRILLLSGVTRTLWTILLPLTPSGALGVCVIVAADFGLLFSAGVFNPSFTTYRMAATPDAFMSRVGTSWSVGSKTCQAAFMIAGGLIAARVGVRGALLIAGLLCMASALLLPWRRERTSTGNVPAPTTEAAPSPATDSPSA</sequence>
<feature type="transmembrane region" description="Helical" evidence="7">
    <location>
        <begin position="179"/>
        <end position="201"/>
    </location>
</feature>
<dbReference type="KEGG" id="sci:B446_34490"/>
<dbReference type="Proteomes" id="UP000015423">
    <property type="component" value="Chromosome"/>
</dbReference>
<dbReference type="InterPro" id="IPR011701">
    <property type="entry name" value="MFS"/>
</dbReference>
<keyword evidence="11" id="KW-1185">Reference proteome</keyword>
<dbReference type="PROSITE" id="PS50850">
    <property type="entry name" value="MFS"/>
    <property type="match status" value="1"/>
</dbReference>
<feature type="transmembrane region" description="Helical" evidence="7">
    <location>
        <begin position="246"/>
        <end position="265"/>
    </location>
</feature>
<dbReference type="AlphaFoldDB" id="S5V7Y7"/>
<dbReference type="GO" id="GO:0022857">
    <property type="term" value="F:transmembrane transporter activity"/>
    <property type="evidence" value="ECO:0007669"/>
    <property type="project" value="InterPro"/>
</dbReference>
<protein>
    <submittedName>
        <fullName evidence="10">Transmembrane efflux protein</fullName>
    </submittedName>
</protein>
<keyword evidence="4 7" id="KW-1133">Transmembrane helix</keyword>
<gene>
    <name evidence="9" type="ORF">B446_00800</name>
    <name evidence="10" type="ORF">B446_34490</name>
</gene>
<feature type="transmembrane region" description="Helical" evidence="7">
    <location>
        <begin position="66"/>
        <end position="86"/>
    </location>
</feature>
<feature type="transmembrane region" description="Helical" evidence="7">
    <location>
        <begin position="107"/>
        <end position="133"/>
    </location>
</feature>
<evidence type="ECO:0000313" key="9">
    <source>
        <dbReference type="EMBL" id="AGS66998.1"/>
    </source>
</evidence>